<keyword evidence="7" id="KW-1185">Reference proteome</keyword>
<dbReference type="InterPro" id="IPR050595">
    <property type="entry name" value="Bact_response_regulator"/>
</dbReference>
<feature type="modified residue" description="4-aspartylphosphate" evidence="4">
    <location>
        <position position="53"/>
    </location>
</feature>
<evidence type="ECO:0000313" key="7">
    <source>
        <dbReference type="Proteomes" id="UP001314635"/>
    </source>
</evidence>
<dbReference type="Pfam" id="PF00072">
    <property type="entry name" value="Response_reg"/>
    <property type="match status" value="1"/>
</dbReference>
<keyword evidence="1 4" id="KW-0597">Phosphoprotein</keyword>
<feature type="domain" description="Response regulatory" evidence="5">
    <location>
        <begin position="4"/>
        <end position="123"/>
    </location>
</feature>
<evidence type="ECO:0000256" key="2">
    <source>
        <dbReference type="ARBA" id="ARBA00023015"/>
    </source>
</evidence>
<dbReference type="Gene3D" id="3.40.50.2300">
    <property type="match status" value="1"/>
</dbReference>
<evidence type="ECO:0000256" key="1">
    <source>
        <dbReference type="ARBA" id="ARBA00022553"/>
    </source>
</evidence>
<reference evidence="7" key="1">
    <citation type="journal article" date="2021" name="ISME J.">
        <title>Evolutionary origin and ecological implication of a unique nif island in free-living Bradyrhizobium lineages.</title>
        <authorList>
            <person name="Tao J."/>
        </authorList>
    </citation>
    <scope>NUCLEOTIDE SEQUENCE [LARGE SCALE GENOMIC DNA]</scope>
    <source>
        <strain evidence="7">SZCCT0094</strain>
    </source>
</reference>
<dbReference type="PROSITE" id="PS50110">
    <property type="entry name" value="RESPONSE_REGULATORY"/>
    <property type="match status" value="1"/>
</dbReference>
<accession>A0ABS5FYV4</accession>
<evidence type="ECO:0000313" key="6">
    <source>
        <dbReference type="EMBL" id="MBR1134241.1"/>
    </source>
</evidence>
<dbReference type="PANTHER" id="PTHR44591">
    <property type="entry name" value="STRESS RESPONSE REGULATOR PROTEIN 1"/>
    <property type="match status" value="1"/>
</dbReference>
<dbReference type="PANTHER" id="PTHR44591:SF3">
    <property type="entry name" value="RESPONSE REGULATORY DOMAIN-CONTAINING PROTEIN"/>
    <property type="match status" value="1"/>
</dbReference>
<sequence>MSNQLLVIEDAEVHLSILRKIAVQCGYEATCVTSVDAAAELLRSRTFDCITLDLSLGDRCGADILLLLNELKSRTPVIFISGAEDGTREEHVRLATVLGLVVYPQFQKPVDLPALRETLKQIATIADCEKLVAAVR</sequence>
<dbReference type="CDD" id="cd00156">
    <property type="entry name" value="REC"/>
    <property type="match status" value="1"/>
</dbReference>
<comment type="caution">
    <text evidence="6">The sequence shown here is derived from an EMBL/GenBank/DDBJ whole genome shotgun (WGS) entry which is preliminary data.</text>
</comment>
<proteinExistence type="predicted"/>
<evidence type="ECO:0000256" key="3">
    <source>
        <dbReference type="ARBA" id="ARBA00023163"/>
    </source>
</evidence>
<dbReference type="RefSeq" id="WP_012047410.1">
    <property type="nucleotide sequence ID" value="NZ_JABFDP010000004.1"/>
</dbReference>
<dbReference type="SMART" id="SM00448">
    <property type="entry name" value="REC"/>
    <property type="match status" value="1"/>
</dbReference>
<name>A0ABS5FYV4_9BRAD</name>
<keyword evidence="2" id="KW-0805">Transcription regulation</keyword>
<dbReference type="InterPro" id="IPR001789">
    <property type="entry name" value="Sig_transdc_resp-reg_receiver"/>
</dbReference>
<dbReference type="InterPro" id="IPR011006">
    <property type="entry name" value="CheY-like_superfamily"/>
</dbReference>
<dbReference type="EMBL" id="JAFCLK010000001">
    <property type="protein sequence ID" value="MBR1134241.1"/>
    <property type="molecule type" value="Genomic_DNA"/>
</dbReference>
<evidence type="ECO:0000259" key="5">
    <source>
        <dbReference type="PROSITE" id="PS50110"/>
    </source>
</evidence>
<organism evidence="6 7">
    <name type="scientific">Bradyrhizobium denitrificans</name>
    <dbReference type="NCBI Taxonomy" id="2734912"/>
    <lineage>
        <taxon>Bacteria</taxon>
        <taxon>Pseudomonadati</taxon>
        <taxon>Pseudomonadota</taxon>
        <taxon>Alphaproteobacteria</taxon>
        <taxon>Hyphomicrobiales</taxon>
        <taxon>Nitrobacteraceae</taxon>
        <taxon>Bradyrhizobium</taxon>
    </lineage>
</organism>
<dbReference type="Proteomes" id="UP001314635">
    <property type="component" value="Unassembled WGS sequence"/>
</dbReference>
<evidence type="ECO:0000256" key="4">
    <source>
        <dbReference type="PROSITE-ProRule" id="PRU00169"/>
    </source>
</evidence>
<protein>
    <submittedName>
        <fullName evidence="6">Response regulator</fullName>
    </submittedName>
</protein>
<dbReference type="SUPFAM" id="SSF52172">
    <property type="entry name" value="CheY-like"/>
    <property type="match status" value="1"/>
</dbReference>
<keyword evidence="3" id="KW-0804">Transcription</keyword>
<gene>
    <name evidence="6" type="ORF">JQ619_00520</name>
</gene>